<organism evidence="5 6">
    <name type="scientific">Pleodorina starrii</name>
    <dbReference type="NCBI Taxonomy" id="330485"/>
    <lineage>
        <taxon>Eukaryota</taxon>
        <taxon>Viridiplantae</taxon>
        <taxon>Chlorophyta</taxon>
        <taxon>core chlorophytes</taxon>
        <taxon>Chlorophyceae</taxon>
        <taxon>CS clade</taxon>
        <taxon>Chlamydomonadales</taxon>
        <taxon>Volvocaceae</taxon>
        <taxon>Pleodorina</taxon>
    </lineage>
</organism>
<accession>A0A9W6EWJ6</accession>
<dbReference type="EMBL" id="BRXU01000001">
    <property type="protein sequence ID" value="GLC47907.1"/>
    <property type="molecule type" value="Genomic_DNA"/>
</dbReference>
<feature type="domain" description="AAA+ ATPase" evidence="4">
    <location>
        <begin position="3"/>
        <end position="159"/>
    </location>
</feature>
<evidence type="ECO:0000313" key="6">
    <source>
        <dbReference type="Proteomes" id="UP001165080"/>
    </source>
</evidence>
<dbReference type="InterPro" id="IPR004948">
    <property type="entry name" value="Nuc-triphosphatase_THEP1"/>
</dbReference>
<dbReference type="InterPro" id="IPR027417">
    <property type="entry name" value="P-loop_NTPase"/>
</dbReference>
<dbReference type="PANTHER" id="PTHR43146">
    <property type="entry name" value="CANCER-RELATED NUCLEOSIDE-TRIPHOSPHATASE"/>
    <property type="match status" value="1"/>
</dbReference>
<evidence type="ECO:0000256" key="2">
    <source>
        <dbReference type="ARBA" id="ARBA00022801"/>
    </source>
</evidence>
<dbReference type="GO" id="GO:0017111">
    <property type="term" value="F:ribonucleoside triphosphate phosphatase activity"/>
    <property type="evidence" value="ECO:0007669"/>
    <property type="project" value="InterPro"/>
</dbReference>
<keyword evidence="1" id="KW-0547">Nucleotide-binding</keyword>
<keyword evidence="6" id="KW-1185">Reference proteome</keyword>
<gene>
    <name evidence="5" type="primary">PLEST000510</name>
    <name evidence="5" type="ORF">PLESTB_000038500</name>
</gene>
<protein>
    <recommendedName>
        <fullName evidence="4">AAA+ ATPase domain-containing protein</fullName>
    </recommendedName>
</protein>
<dbReference type="Pfam" id="PF03266">
    <property type="entry name" value="NTPase_1"/>
    <property type="match status" value="1"/>
</dbReference>
<dbReference type="AlphaFoldDB" id="A0A9W6EWJ6"/>
<dbReference type="GO" id="GO:0005524">
    <property type="term" value="F:ATP binding"/>
    <property type="evidence" value="ECO:0007669"/>
    <property type="project" value="UniProtKB-KW"/>
</dbReference>
<keyword evidence="2" id="KW-0378">Hydrolase</keyword>
<reference evidence="5 6" key="1">
    <citation type="journal article" date="2023" name="Commun. Biol.">
        <title>Reorganization of the ancestral sex-determining regions during the evolution of trioecy in Pleodorina starrii.</title>
        <authorList>
            <person name="Takahashi K."/>
            <person name="Suzuki S."/>
            <person name="Kawai-Toyooka H."/>
            <person name="Yamamoto K."/>
            <person name="Hamaji T."/>
            <person name="Ootsuki R."/>
            <person name="Yamaguchi H."/>
            <person name="Kawachi M."/>
            <person name="Higashiyama T."/>
            <person name="Nozaki H."/>
        </authorList>
    </citation>
    <scope>NUCLEOTIDE SEQUENCE [LARGE SCALE GENOMIC DNA]</scope>
    <source>
        <strain evidence="5 6">NIES-4479</strain>
    </source>
</reference>
<dbReference type="Gene3D" id="3.40.50.300">
    <property type="entry name" value="P-loop containing nucleotide triphosphate hydrolases"/>
    <property type="match status" value="1"/>
</dbReference>
<name>A0A9W6EWJ6_9CHLO</name>
<evidence type="ECO:0000256" key="1">
    <source>
        <dbReference type="ARBA" id="ARBA00022741"/>
    </source>
</evidence>
<sequence>MSSKHHIFLTGTPGVGKSTLCQKALQQAVEKGWHCAGFYTEERRDDRGERCGFDVVTLDGLHGPLARVSMGRGPRVGKYSVDLASFERLALPALSVLKQGPPTLVLIDEIGAMELFCRPFFPAVRAVLDAPNVVVLGTIPLPKEGRVFREVAEVSARPDVEVLTVTRANRDVLVSEVVAKLQASLLRSAQRATAL</sequence>
<dbReference type="SMART" id="SM00382">
    <property type="entry name" value="AAA"/>
    <property type="match status" value="1"/>
</dbReference>
<dbReference type="PANTHER" id="PTHR43146:SF1">
    <property type="entry name" value="CANCER-RELATED NUCLEOSIDE-TRIPHOSPHATASE"/>
    <property type="match status" value="1"/>
</dbReference>
<evidence type="ECO:0000259" key="4">
    <source>
        <dbReference type="SMART" id="SM00382"/>
    </source>
</evidence>
<dbReference type="Proteomes" id="UP001165080">
    <property type="component" value="Unassembled WGS sequence"/>
</dbReference>
<proteinExistence type="predicted"/>
<evidence type="ECO:0000256" key="3">
    <source>
        <dbReference type="ARBA" id="ARBA00022840"/>
    </source>
</evidence>
<dbReference type="InterPro" id="IPR003593">
    <property type="entry name" value="AAA+_ATPase"/>
</dbReference>
<dbReference type="OrthoDB" id="446244at2759"/>
<evidence type="ECO:0000313" key="5">
    <source>
        <dbReference type="EMBL" id="GLC47907.1"/>
    </source>
</evidence>
<dbReference type="SUPFAM" id="SSF52540">
    <property type="entry name" value="P-loop containing nucleoside triphosphate hydrolases"/>
    <property type="match status" value="1"/>
</dbReference>
<comment type="caution">
    <text evidence="5">The sequence shown here is derived from an EMBL/GenBank/DDBJ whole genome shotgun (WGS) entry which is preliminary data.</text>
</comment>
<keyword evidence="3" id="KW-0067">ATP-binding</keyword>